<evidence type="ECO:0000256" key="2">
    <source>
        <dbReference type="ARBA" id="ARBA00022692"/>
    </source>
</evidence>
<feature type="transmembrane region" description="Helical" evidence="5">
    <location>
        <begin position="96"/>
        <end position="116"/>
    </location>
</feature>
<evidence type="ECO:0008006" key="8">
    <source>
        <dbReference type="Google" id="ProtNLM"/>
    </source>
</evidence>
<sequence>MNKALPLLSTILAWLLAAFFLFGAYGNALISEEYAAAYAAWGYPDWFHYVTAVLELTAGILLMRSATRPFGAALGASVMAAATLTTLVNADYDHAVAPAVVLAVSLSVLGLSVALGRNRRA</sequence>
<keyword evidence="3 5" id="KW-1133">Transmembrane helix</keyword>
<evidence type="ECO:0000256" key="5">
    <source>
        <dbReference type="SAM" id="Phobius"/>
    </source>
</evidence>
<dbReference type="OrthoDB" id="7595779at2"/>
<dbReference type="KEGG" id="sphk:SKP52_20320"/>
<proteinExistence type="predicted"/>
<evidence type="ECO:0000313" key="6">
    <source>
        <dbReference type="EMBL" id="AJA10930.1"/>
    </source>
</evidence>
<feature type="transmembrane region" description="Helical" evidence="5">
    <location>
        <begin position="46"/>
        <end position="63"/>
    </location>
</feature>
<dbReference type="Pfam" id="PF13564">
    <property type="entry name" value="DoxX_2"/>
    <property type="match status" value="1"/>
</dbReference>
<dbReference type="AlphaFoldDB" id="A0A0A7PLP7"/>
<dbReference type="GO" id="GO:0016020">
    <property type="term" value="C:membrane"/>
    <property type="evidence" value="ECO:0007669"/>
    <property type="project" value="UniProtKB-SubCell"/>
</dbReference>
<evidence type="ECO:0000313" key="7">
    <source>
        <dbReference type="Proteomes" id="UP000030907"/>
    </source>
</evidence>
<dbReference type="HOGENOM" id="CLU_126433_3_0_5"/>
<gene>
    <name evidence="6" type="ORF">SKP52_20320</name>
</gene>
<evidence type="ECO:0000256" key="3">
    <source>
        <dbReference type="ARBA" id="ARBA00022989"/>
    </source>
</evidence>
<evidence type="ECO:0000256" key="4">
    <source>
        <dbReference type="ARBA" id="ARBA00023136"/>
    </source>
</evidence>
<dbReference type="EMBL" id="CP009122">
    <property type="protein sequence ID" value="AJA10930.1"/>
    <property type="molecule type" value="Genomic_DNA"/>
</dbReference>
<keyword evidence="4 5" id="KW-0472">Membrane</keyword>
<accession>A0A0A7PLP7</accession>
<dbReference type="InterPro" id="IPR032808">
    <property type="entry name" value="DoxX"/>
</dbReference>
<dbReference type="STRING" id="1515612.SKP52_20320"/>
<protein>
    <recommendedName>
        <fullName evidence="8">DoxX family protein</fullName>
    </recommendedName>
</protein>
<organism evidence="6 7">
    <name type="scientific">Sphingopyxis fribergensis</name>
    <dbReference type="NCBI Taxonomy" id="1515612"/>
    <lineage>
        <taxon>Bacteria</taxon>
        <taxon>Pseudomonadati</taxon>
        <taxon>Pseudomonadota</taxon>
        <taxon>Alphaproteobacteria</taxon>
        <taxon>Sphingomonadales</taxon>
        <taxon>Sphingomonadaceae</taxon>
        <taxon>Sphingopyxis</taxon>
    </lineage>
</organism>
<dbReference type="RefSeq" id="WP_039578005.1">
    <property type="nucleotide sequence ID" value="NZ_CP009122.1"/>
</dbReference>
<keyword evidence="7" id="KW-1185">Reference proteome</keyword>
<reference evidence="6 7" key="1">
    <citation type="journal article" date="2015" name="Int. J. Syst. Evol. Microbiol.">
        <title>Description of Sphingopyxis fribergensis sp. nov. - a soil bacterium with the ability to degrade styrene and phenylacetic acid.</title>
        <authorList>
            <person name="Oelschlagel M."/>
            <person name="Ruckert C."/>
            <person name="Kalinowski J."/>
            <person name="Schmidt G."/>
            <person name="Schlomann M."/>
            <person name="Tischler D."/>
        </authorList>
    </citation>
    <scope>NUCLEOTIDE SEQUENCE [LARGE SCALE GENOMIC DNA]</scope>
    <source>
        <strain evidence="6 7">Kp5.2</strain>
    </source>
</reference>
<dbReference type="Proteomes" id="UP000030907">
    <property type="component" value="Chromosome"/>
</dbReference>
<keyword evidence="2 5" id="KW-0812">Transmembrane</keyword>
<feature type="transmembrane region" description="Helical" evidence="5">
    <location>
        <begin position="70"/>
        <end position="90"/>
    </location>
</feature>
<comment type="subcellular location">
    <subcellularLocation>
        <location evidence="1">Membrane</location>
        <topology evidence="1">Multi-pass membrane protein</topology>
    </subcellularLocation>
</comment>
<name>A0A0A7PLP7_9SPHN</name>
<evidence type="ECO:0000256" key="1">
    <source>
        <dbReference type="ARBA" id="ARBA00004141"/>
    </source>
</evidence>